<protein>
    <submittedName>
        <fullName evidence="8">MFS transporter</fullName>
    </submittedName>
</protein>
<reference evidence="8" key="1">
    <citation type="submission" date="2020-10" db="EMBL/GenBank/DDBJ databases">
        <authorList>
            <person name="Gilroy R."/>
        </authorList>
    </citation>
    <scope>NUCLEOTIDE SEQUENCE</scope>
    <source>
        <strain evidence="8">17213</strain>
    </source>
</reference>
<reference evidence="8" key="2">
    <citation type="journal article" date="2021" name="PeerJ">
        <title>Extensive microbial diversity within the chicken gut microbiome revealed by metagenomics and culture.</title>
        <authorList>
            <person name="Gilroy R."/>
            <person name="Ravi A."/>
            <person name="Getino M."/>
            <person name="Pursley I."/>
            <person name="Horton D.L."/>
            <person name="Alikhan N.F."/>
            <person name="Baker D."/>
            <person name="Gharbi K."/>
            <person name="Hall N."/>
            <person name="Watson M."/>
            <person name="Adriaenssens E.M."/>
            <person name="Foster-Nyarko E."/>
            <person name="Jarju S."/>
            <person name="Secka A."/>
            <person name="Antonio M."/>
            <person name="Oren A."/>
            <person name="Chaudhuri R.R."/>
            <person name="La Ragione R."/>
            <person name="Hildebrand F."/>
            <person name="Pallen M.J."/>
        </authorList>
    </citation>
    <scope>NUCLEOTIDE SEQUENCE</scope>
    <source>
        <strain evidence="8">17213</strain>
    </source>
</reference>
<sequence length="384" mass="40444">MIRGLITLAFGALSFGIVEFVVMGLLPYIAADFNVTTAQAGHTISAYALGVVAGAFFMVLKRKMPLKHILFLVIFVHFAAVICTYFAPSFELLLACRVLAGMPHGCFFGVGAIVAQRLATKGKGSSAMAIMIAGQTLSNVFGVPLGTLLANYFSWRAIFFLMMVWSAFVLVCVIVMLPSVGRLEDHGFKSQFRFLGHKAPWLVLGMVFFGSAGMFCVQTYISPILTDLGGLKLIHVSSVLVASGICMMAANIISGHVADKFSPGTSCAGFFALGAAAMLGIALLGSITVLCIICVCAVASVLFGVGTPEQVLLVRTSKGGELLGVAMGQVGFNSGNALGAWAGGFPFMLGLPINTVPLIGLVFLALACVCVFIFQKKCDAQYRA</sequence>
<dbReference type="Gene3D" id="1.20.1250.20">
    <property type="entry name" value="MFS general substrate transporter like domains"/>
    <property type="match status" value="2"/>
</dbReference>
<dbReference type="InterPro" id="IPR020846">
    <property type="entry name" value="MFS_dom"/>
</dbReference>
<keyword evidence="4 6" id="KW-1133">Transmembrane helix</keyword>
<keyword evidence="5 6" id="KW-0472">Membrane</keyword>
<evidence type="ECO:0000256" key="2">
    <source>
        <dbReference type="ARBA" id="ARBA00022475"/>
    </source>
</evidence>
<evidence type="ECO:0000256" key="4">
    <source>
        <dbReference type="ARBA" id="ARBA00022989"/>
    </source>
</evidence>
<dbReference type="CDD" id="cd17324">
    <property type="entry name" value="MFS_NepI_like"/>
    <property type="match status" value="1"/>
</dbReference>
<dbReference type="PROSITE" id="PS50850">
    <property type="entry name" value="MFS"/>
    <property type="match status" value="1"/>
</dbReference>
<name>A0A9D9GTP4_9GAMM</name>
<feature type="transmembrane region" description="Helical" evidence="6">
    <location>
        <begin position="233"/>
        <end position="258"/>
    </location>
</feature>
<accession>A0A9D9GTP4</accession>
<dbReference type="InterPro" id="IPR011701">
    <property type="entry name" value="MFS"/>
</dbReference>
<evidence type="ECO:0000256" key="5">
    <source>
        <dbReference type="ARBA" id="ARBA00023136"/>
    </source>
</evidence>
<feature type="transmembrane region" description="Helical" evidence="6">
    <location>
        <begin position="158"/>
        <end position="180"/>
    </location>
</feature>
<evidence type="ECO:0000256" key="3">
    <source>
        <dbReference type="ARBA" id="ARBA00022692"/>
    </source>
</evidence>
<evidence type="ECO:0000313" key="8">
    <source>
        <dbReference type="EMBL" id="MBO8416738.1"/>
    </source>
</evidence>
<keyword evidence="3 6" id="KW-0812">Transmembrane</keyword>
<evidence type="ECO:0000313" key="9">
    <source>
        <dbReference type="Proteomes" id="UP000823631"/>
    </source>
</evidence>
<feature type="transmembrane region" description="Helical" evidence="6">
    <location>
        <begin position="201"/>
        <end position="221"/>
    </location>
</feature>
<dbReference type="AlphaFoldDB" id="A0A9D9GTP4"/>
<proteinExistence type="predicted"/>
<dbReference type="InterPro" id="IPR050189">
    <property type="entry name" value="MFS_Efflux_Transporters"/>
</dbReference>
<evidence type="ECO:0000256" key="6">
    <source>
        <dbReference type="SAM" id="Phobius"/>
    </source>
</evidence>
<feature type="domain" description="Major facilitator superfamily (MFS) profile" evidence="7">
    <location>
        <begin position="4"/>
        <end position="379"/>
    </location>
</feature>
<feature type="transmembrane region" description="Helical" evidence="6">
    <location>
        <begin position="270"/>
        <end position="303"/>
    </location>
</feature>
<dbReference type="GO" id="GO:0005886">
    <property type="term" value="C:plasma membrane"/>
    <property type="evidence" value="ECO:0007669"/>
    <property type="project" value="UniProtKB-SubCell"/>
</dbReference>
<dbReference type="GO" id="GO:0022857">
    <property type="term" value="F:transmembrane transporter activity"/>
    <property type="evidence" value="ECO:0007669"/>
    <property type="project" value="InterPro"/>
</dbReference>
<comment type="caution">
    <text evidence="8">The sequence shown here is derived from an EMBL/GenBank/DDBJ whole genome shotgun (WGS) entry which is preliminary data.</text>
</comment>
<keyword evidence="2" id="KW-1003">Cell membrane</keyword>
<dbReference type="SUPFAM" id="SSF103473">
    <property type="entry name" value="MFS general substrate transporter"/>
    <property type="match status" value="1"/>
</dbReference>
<dbReference type="PANTHER" id="PTHR43124:SF6">
    <property type="entry name" value="TRANSPORTER ARAJ-RELATED"/>
    <property type="match status" value="1"/>
</dbReference>
<dbReference type="Pfam" id="PF07690">
    <property type="entry name" value="MFS_1"/>
    <property type="match status" value="1"/>
</dbReference>
<feature type="transmembrane region" description="Helical" evidence="6">
    <location>
        <begin position="7"/>
        <end position="30"/>
    </location>
</feature>
<feature type="transmembrane region" description="Helical" evidence="6">
    <location>
        <begin position="355"/>
        <end position="374"/>
    </location>
</feature>
<evidence type="ECO:0000256" key="1">
    <source>
        <dbReference type="ARBA" id="ARBA00004651"/>
    </source>
</evidence>
<dbReference type="Proteomes" id="UP000823631">
    <property type="component" value="Unassembled WGS sequence"/>
</dbReference>
<dbReference type="InterPro" id="IPR036259">
    <property type="entry name" value="MFS_trans_sf"/>
</dbReference>
<comment type="subcellular location">
    <subcellularLocation>
        <location evidence="1">Cell membrane</location>
        <topology evidence="1">Multi-pass membrane protein</topology>
    </subcellularLocation>
</comment>
<gene>
    <name evidence="8" type="ORF">IAB19_10190</name>
</gene>
<evidence type="ECO:0000259" key="7">
    <source>
        <dbReference type="PROSITE" id="PS50850"/>
    </source>
</evidence>
<dbReference type="EMBL" id="JADINH010000200">
    <property type="protein sequence ID" value="MBO8416738.1"/>
    <property type="molecule type" value="Genomic_DNA"/>
</dbReference>
<feature type="transmembrane region" description="Helical" evidence="6">
    <location>
        <begin position="127"/>
        <end position="152"/>
    </location>
</feature>
<organism evidence="8 9">
    <name type="scientific">Candidatus Avisuccinivibrio stercorigallinarum</name>
    <dbReference type="NCBI Taxonomy" id="2840704"/>
    <lineage>
        <taxon>Bacteria</taxon>
        <taxon>Pseudomonadati</taxon>
        <taxon>Pseudomonadota</taxon>
        <taxon>Gammaproteobacteria</taxon>
        <taxon>Aeromonadales</taxon>
        <taxon>Succinivibrionaceae</taxon>
        <taxon>Succinivibrionaceae incertae sedis</taxon>
        <taxon>Candidatus Avisuccinivibrio</taxon>
    </lineage>
</organism>
<dbReference type="PANTHER" id="PTHR43124">
    <property type="entry name" value="PURINE EFFLUX PUMP PBUE"/>
    <property type="match status" value="1"/>
</dbReference>
<feature type="transmembrane region" description="Helical" evidence="6">
    <location>
        <begin position="69"/>
        <end position="88"/>
    </location>
</feature>
<feature type="transmembrane region" description="Helical" evidence="6">
    <location>
        <begin position="42"/>
        <end position="60"/>
    </location>
</feature>